<accession>A0A6M0JTF1</accession>
<feature type="region of interest" description="Disordered" evidence="1">
    <location>
        <begin position="365"/>
        <end position="397"/>
    </location>
</feature>
<dbReference type="RefSeq" id="WP_164450560.1">
    <property type="nucleotide sequence ID" value="NZ_JAAIJQ010000002.1"/>
</dbReference>
<dbReference type="InterPro" id="IPR021136">
    <property type="entry name" value="Flagellar_hook_control-like_C"/>
</dbReference>
<comment type="caution">
    <text evidence="3">The sequence shown here is derived from an EMBL/GenBank/DDBJ whole genome shotgun (WGS) entry which is preliminary data.</text>
</comment>
<keyword evidence="4" id="KW-1185">Reference proteome</keyword>
<feature type="domain" description="Flagellar hook-length control protein-like C-terminal" evidence="2">
    <location>
        <begin position="459"/>
        <end position="535"/>
    </location>
</feature>
<name>A0A6M0JTF1_9GAMM</name>
<dbReference type="Gene3D" id="3.30.750.140">
    <property type="match status" value="1"/>
</dbReference>
<dbReference type="Pfam" id="PF02120">
    <property type="entry name" value="Flg_hook"/>
    <property type="match status" value="1"/>
</dbReference>
<organism evidence="3 4">
    <name type="scientific">Thiorhodococcus minor</name>
    <dbReference type="NCBI Taxonomy" id="57489"/>
    <lineage>
        <taxon>Bacteria</taxon>
        <taxon>Pseudomonadati</taxon>
        <taxon>Pseudomonadota</taxon>
        <taxon>Gammaproteobacteria</taxon>
        <taxon>Chromatiales</taxon>
        <taxon>Chromatiaceae</taxon>
        <taxon>Thiorhodococcus</taxon>
    </lineage>
</organism>
<protein>
    <recommendedName>
        <fullName evidence="2">Flagellar hook-length control protein-like C-terminal domain-containing protein</fullName>
    </recommendedName>
</protein>
<proteinExistence type="predicted"/>
<reference evidence="3 4" key="1">
    <citation type="submission" date="2020-02" db="EMBL/GenBank/DDBJ databases">
        <title>Genome sequences of Thiorhodococcus mannitoliphagus and Thiorhodococcus minor, purple sulfur photosynthetic bacteria in the gammaproteobacterial family, Chromatiaceae.</title>
        <authorList>
            <person name="Aviles F.A."/>
            <person name="Meyer T.E."/>
            <person name="Kyndt J.A."/>
        </authorList>
    </citation>
    <scope>NUCLEOTIDE SEQUENCE [LARGE SCALE GENOMIC DNA]</scope>
    <source>
        <strain evidence="3 4">DSM 11518</strain>
    </source>
</reference>
<feature type="region of interest" description="Disordered" evidence="1">
    <location>
        <begin position="265"/>
        <end position="341"/>
    </location>
</feature>
<evidence type="ECO:0000259" key="2">
    <source>
        <dbReference type="Pfam" id="PF02120"/>
    </source>
</evidence>
<dbReference type="CDD" id="cd17470">
    <property type="entry name" value="T3SS_Flik_C"/>
    <property type="match status" value="1"/>
</dbReference>
<gene>
    <name evidence="3" type="ORF">G3446_01200</name>
</gene>
<evidence type="ECO:0000256" key="1">
    <source>
        <dbReference type="SAM" id="MobiDB-lite"/>
    </source>
</evidence>
<dbReference type="Proteomes" id="UP000483379">
    <property type="component" value="Unassembled WGS sequence"/>
</dbReference>
<dbReference type="EMBL" id="JAAIJQ010000002">
    <property type="protein sequence ID" value="NEV60519.1"/>
    <property type="molecule type" value="Genomic_DNA"/>
</dbReference>
<feature type="compositionally biased region" description="Low complexity" evidence="1">
    <location>
        <begin position="280"/>
        <end position="297"/>
    </location>
</feature>
<evidence type="ECO:0000313" key="3">
    <source>
        <dbReference type="EMBL" id="NEV60519.1"/>
    </source>
</evidence>
<dbReference type="InterPro" id="IPR038610">
    <property type="entry name" value="FliK-like_C_sf"/>
</dbReference>
<sequence>MTNPLSGSPPPPSGNLAGTPAQVPSRSELRAQPLQGLRIGAQVQVVSARSVGQDMLEVQLRTADANKSQGLTVRAQLVDTGPGQLPRLLGDGAVAGTSGGPTTQGPLRAEVVAVSPRLTLKLIGPTDGAPSAAGRESPVLESRAWVGQQLRQHWPGAQPLTSTLESITTRLTEPNDLARALQASDPAVRAAVQQALERMISQISTPQDLTNAKQLSSTLAGSGIWLEAALAQLAAGQSASRDPQTDLKAQLLTLAQRLRTAISTMPRTGGDVSLPQYARATGPAQTSPAPATAASLPPGAPRAVASDAPARASEAPLRGSEQLPARGQGQPSAALPQAQTATARASQSQVVTAASRAELIYHAAGVSETPSGKRPSWASEPANRAAADPQGAQLTTPGDREVRGLVREVDGMLKQIVTSQLKALDQPQGQLHWALEIPFKTPSGLIALETDIRRESSSGNPGEDAWSMRLNLDLPHLGPLTIKLSLRSDRLSASLQAEHQLGAETLTENLPKLRAQLESRDIAVAALHAGQRPQERSEQPFEAPLISEEA</sequence>
<feature type="region of interest" description="Disordered" evidence="1">
    <location>
        <begin position="528"/>
        <end position="550"/>
    </location>
</feature>
<dbReference type="AlphaFoldDB" id="A0A6M0JTF1"/>
<feature type="region of interest" description="Disordered" evidence="1">
    <location>
        <begin position="1"/>
        <end position="30"/>
    </location>
</feature>
<evidence type="ECO:0000313" key="4">
    <source>
        <dbReference type="Proteomes" id="UP000483379"/>
    </source>
</evidence>